<accession>A0A225AQH4</accession>
<comment type="function">
    <text evidence="4">Involved in spliceosome maturation and the first step of pre-mRNA splicing.</text>
</comment>
<dbReference type="Proteomes" id="UP000214365">
    <property type="component" value="Unassembled WGS sequence"/>
</dbReference>
<evidence type="ECO:0000256" key="5">
    <source>
        <dbReference type="SAM" id="MobiDB-lite"/>
    </source>
</evidence>
<dbReference type="GeneID" id="30999940"/>
<feature type="compositionally biased region" description="Basic residues" evidence="5">
    <location>
        <begin position="40"/>
        <end position="50"/>
    </location>
</feature>
<evidence type="ECO:0000259" key="6">
    <source>
        <dbReference type="PROSITE" id="PS50174"/>
    </source>
</evidence>
<proteinExistence type="inferred from homology"/>
<keyword evidence="4" id="KW-0747">Spliceosome</keyword>
<evidence type="ECO:0000313" key="8">
    <source>
        <dbReference type="Proteomes" id="UP000214365"/>
    </source>
</evidence>
<dbReference type="PROSITE" id="PS50174">
    <property type="entry name" value="G_PATCH"/>
    <property type="match status" value="1"/>
</dbReference>
<dbReference type="STRING" id="1441469.A0A225AQH4"/>
<dbReference type="GO" id="GO:0003676">
    <property type="term" value="F:nucleic acid binding"/>
    <property type="evidence" value="ECO:0007669"/>
    <property type="project" value="InterPro"/>
</dbReference>
<feature type="compositionally biased region" description="Basic and acidic residues" evidence="5">
    <location>
        <begin position="344"/>
        <end position="360"/>
    </location>
</feature>
<keyword evidence="8" id="KW-1185">Reference proteome</keyword>
<keyword evidence="3 4" id="KW-0539">Nucleus</keyword>
<comment type="similarity">
    <text evidence="2 4">Belongs to the SPP2 family.</text>
</comment>
<dbReference type="PANTHER" id="PTHR15818">
    <property type="entry name" value="G PATCH AND KOW-CONTAINING"/>
    <property type="match status" value="1"/>
</dbReference>
<feature type="compositionally biased region" description="Basic and acidic residues" evidence="5">
    <location>
        <begin position="399"/>
        <end position="490"/>
    </location>
</feature>
<comment type="caution">
    <text evidence="7">The sequence shown here is derived from an EMBL/GenBank/DDBJ whole genome shotgun (WGS) entry which is preliminary data.</text>
</comment>
<evidence type="ECO:0000256" key="4">
    <source>
        <dbReference type="RuleBase" id="RU369096"/>
    </source>
</evidence>
<protein>
    <recommendedName>
        <fullName evidence="4">Pre-mRNA-splicing factor</fullName>
    </recommendedName>
</protein>
<dbReference type="GO" id="GO:0005681">
    <property type="term" value="C:spliceosomal complex"/>
    <property type="evidence" value="ECO:0007669"/>
    <property type="project" value="UniProtKB-UniRule"/>
</dbReference>
<dbReference type="InterPro" id="IPR045166">
    <property type="entry name" value="Spp2-like"/>
</dbReference>
<evidence type="ECO:0000256" key="1">
    <source>
        <dbReference type="ARBA" id="ARBA00004123"/>
    </source>
</evidence>
<evidence type="ECO:0000256" key="3">
    <source>
        <dbReference type="ARBA" id="ARBA00023242"/>
    </source>
</evidence>
<gene>
    <name evidence="7" type="ORF">UA08_00185</name>
</gene>
<dbReference type="OrthoDB" id="5577072at2759"/>
<keyword evidence="4" id="KW-0507">mRNA processing</keyword>
<sequence>MVPRKEDDSGTPGKGKPFSVSFSTAPKRASNIPQNSRPHSSLRQRPRHLTHHDDGSEEEDTDPVHEEVTGFDTSAGGAISKDAVSKDKGPLVIHVESKNNWRDRPGTNRRGKNLLPQEVQAAGKEAVVETETPSISYGLSLAPSNDIIQGKEADVSMVDAVSAPQSREPLTQDEIALQALIRESEGGDKERRPDLVIESVNPEARYDETSSFRADVATRPDPASLDAYDAVPVEEFGAALLRGMGWKDGQAIGRGNYGNTSAANQVRIPQRRPGFLGIGAKDISGGKGAEVEIGAWGKAAMRKGSRKAGDGSGSAAGVYMPIVMKSKTTGEHLTEEEFKILQKEASEGKAREKLDGERSSHRSITNGRERDRDHRSHRYDDESDTDRERSRKYRKSYSSRRERSRSSGAHDRRSYRYDDDDRERSSRDTRRYRDRDDGDHRRPISRDRSHRDQTHSKRDKDYHRTRDRHLDSDRVRSDRDRDKGGHRAYK</sequence>
<dbReference type="PANTHER" id="PTHR15818:SF2">
    <property type="entry name" value="G-PATCH DOMAIN AND KOW MOTIFS-CONTAINING PROTEIN"/>
    <property type="match status" value="1"/>
</dbReference>
<feature type="region of interest" description="Disordered" evidence="5">
    <location>
        <begin position="344"/>
        <end position="490"/>
    </location>
</feature>
<dbReference type="RefSeq" id="XP_020123992.1">
    <property type="nucleotide sequence ID" value="XM_020259963.1"/>
</dbReference>
<dbReference type="EMBL" id="LFMY01000001">
    <property type="protein sequence ID" value="OKL63871.1"/>
    <property type="molecule type" value="Genomic_DNA"/>
</dbReference>
<feature type="region of interest" description="Disordered" evidence="5">
    <location>
        <begin position="1"/>
        <end position="91"/>
    </location>
</feature>
<dbReference type="Pfam" id="PF12656">
    <property type="entry name" value="G-patch_2"/>
    <property type="match status" value="1"/>
</dbReference>
<name>A0A225AQH4_TALAT</name>
<reference evidence="7 8" key="1">
    <citation type="submission" date="2015-06" db="EMBL/GenBank/DDBJ databases">
        <title>Talaromyces atroroseus IBT 11181 draft genome.</title>
        <authorList>
            <person name="Rasmussen K.B."/>
            <person name="Rasmussen S."/>
            <person name="Petersen B."/>
            <person name="Sicheritz-Ponten T."/>
            <person name="Mortensen U.H."/>
            <person name="Thrane U."/>
        </authorList>
    </citation>
    <scope>NUCLEOTIDE SEQUENCE [LARGE SCALE GENOMIC DNA]</scope>
    <source>
        <strain evidence="7 8">IBT 11181</strain>
    </source>
</reference>
<evidence type="ECO:0000256" key="2">
    <source>
        <dbReference type="ARBA" id="ARBA00008576"/>
    </source>
</evidence>
<dbReference type="InterPro" id="IPR026822">
    <property type="entry name" value="Spp2/MOS2_G-patch"/>
</dbReference>
<comment type="subcellular location">
    <subcellularLocation>
        <location evidence="1 4">Nucleus</location>
    </subcellularLocation>
</comment>
<feature type="domain" description="G-patch" evidence="6">
    <location>
        <begin position="233"/>
        <end position="283"/>
    </location>
</feature>
<dbReference type="AlphaFoldDB" id="A0A225AQH4"/>
<feature type="compositionally biased region" description="Basic and acidic residues" evidence="5">
    <location>
        <begin position="367"/>
        <end position="380"/>
    </location>
</feature>
<dbReference type="GO" id="GO:0000398">
    <property type="term" value="P:mRNA splicing, via spliceosome"/>
    <property type="evidence" value="ECO:0007669"/>
    <property type="project" value="UniProtKB-UniRule"/>
</dbReference>
<dbReference type="InterPro" id="IPR000467">
    <property type="entry name" value="G_patch_dom"/>
</dbReference>
<evidence type="ECO:0000313" key="7">
    <source>
        <dbReference type="EMBL" id="OKL63871.1"/>
    </source>
</evidence>
<organism evidence="7 8">
    <name type="scientific">Talaromyces atroroseus</name>
    <dbReference type="NCBI Taxonomy" id="1441469"/>
    <lineage>
        <taxon>Eukaryota</taxon>
        <taxon>Fungi</taxon>
        <taxon>Dikarya</taxon>
        <taxon>Ascomycota</taxon>
        <taxon>Pezizomycotina</taxon>
        <taxon>Eurotiomycetes</taxon>
        <taxon>Eurotiomycetidae</taxon>
        <taxon>Eurotiales</taxon>
        <taxon>Trichocomaceae</taxon>
        <taxon>Talaromyces</taxon>
        <taxon>Talaromyces sect. Trachyspermi</taxon>
    </lineage>
</organism>
<keyword evidence="4" id="KW-0508">mRNA splicing</keyword>